<dbReference type="RefSeq" id="WP_121220392.1">
    <property type="nucleotide sequence ID" value="NZ_RBIG01000002.1"/>
</dbReference>
<dbReference type="InterPro" id="IPR029058">
    <property type="entry name" value="AB_hydrolase_fold"/>
</dbReference>
<name>A0A420WHQ3_9PROT</name>
<dbReference type="Gene3D" id="3.40.50.1820">
    <property type="entry name" value="alpha/beta hydrolase"/>
    <property type="match status" value="1"/>
</dbReference>
<sequence length="268" mass="28986">MDQQIANLLNVTCTGFGDRTLVLCHGFGTDQTAWAAQVQALSQNHQLVLFDLPGCGGARKEAYDQHRHATLHGYADDLIHLCDELGIEDAIYIGHSVGGMIGCLAQAAKPGLFRALALVGASARYLDDSDYTGGFGQADVDGIIHAMQQDYIAWASGFGDLAMANRDRPHLAREFTRSLLAMEPDIAWRMIRTIFTSDHRRDVTRVLCPALVVQTAQDVAVPISAAQWLADAIPEAELQVIEAEGHFPHISAPDAVNNALVRFLAAVG</sequence>
<accession>A0A420WHQ3</accession>
<dbReference type="EMBL" id="RBIG01000002">
    <property type="protein sequence ID" value="RKQ70550.1"/>
    <property type="molecule type" value="Genomic_DNA"/>
</dbReference>
<comment type="similarity">
    <text evidence="1">Belongs to the AB hydrolase superfamily.</text>
</comment>
<organism evidence="4 5">
    <name type="scientific">Oceanibaculum indicum</name>
    <dbReference type="NCBI Taxonomy" id="526216"/>
    <lineage>
        <taxon>Bacteria</taxon>
        <taxon>Pseudomonadati</taxon>
        <taxon>Pseudomonadota</taxon>
        <taxon>Alphaproteobacteria</taxon>
        <taxon>Rhodospirillales</taxon>
        <taxon>Oceanibaculaceae</taxon>
        <taxon>Oceanibaculum</taxon>
    </lineage>
</organism>
<protein>
    <submittedName>
        <fullName evidence="4">Sigma-B regulation protein RsbQ</fullName>
    </submittedName>
</protein>
<evidence type="ECO:0000256" key="2">
    <source>
        <dbReference type="ARBA" id="ARBA00022801"/>
    </source>
</evidence>
<proteinExistence type="inferred from homology"/>
<dbReference type="Pfam" id="PF00561">
    <property type="entry name" value="Abhydrolase_1"/>
    <property type="match status" value="1"/>
</dbReference>
<evidence type="ECO:0000313" key="5">
    <source>
        <dbReference type="Proteomes" id="UP000277424"/>
    </source>
</evidence>
<dbReference type="GO" id="GO:0016787">
    <property type="term" value="F:hydrolase activity"/>
    <property type="evidence" value="ECO:0007669"/>
    <property type="project" value="UniProtKB-KW"/>
</dbReference>
<dbReference type="PANTHER" id="PTHR43039">
    <property type="entry name" value="ESTERASE-RELATED"/>
    <property type="match status" value="1"/>
</dbReference>
<dbReference type="FunFam" id="3.40.50.1820:FF:000042">
    <property type="entry name" value="probable strigolactone esterase DAD2"/>
    <property type="match status" value="1"/>
</dbReference>
<comment type="caution">
    <text evidence="4">The sequence shown here is derived from an EMBL/GenBank/DDBJ whole genome shotgun (WGS) entry which is preliminary data.</text>
</comment>
<gene>
    <name evidence="4" type="ORF">BCL74_2498</name>
</gene>
<keyword evidence="2" id="KW-0378">Hydrolase</keyword>
<evidence type="ECO:0000313" key="4">
    <source>
        <dbReference type="EMBL" id="RKQ70550.1"/>
    </source>
</evidence>
<evidence type="ECO:0000259" key="3">
    <source>
        <dbReference type="Pfam" id="PF00561"/>
    </source>
</evidence>
<dbReference type="Proteomes" id="UP000277424">
    <property type="component" value="Unassembled WGS sequence"/>
</dbReference>
<dbReference type="OrthoDB" id="8680283at2"/>
<dbReference type="SUPFAM" id="SSF53474">
    <property type="entry name" value="alpha/beta-Hydrolases"/>
    <property type="match status" value="1"/>
</dbReference>
<evidence type="ECO:0000256" key="1">
    <source>
        <dbReference type="ARBA" id="ARBA00008645"/>
    </source>
</evidence>
<dbReference type="InterPro" id="IPR000073">
    <property type="entry name" value="AB_hydrolase_1"/>
</dbReference>
<reference evidence="4 5" key="1">
    <citation type="submission" date="2018-10" db="EMBL/GenBank/DDBJ databases">
        <title>Comparative analysis of microorganisms from saline springs in Andes Mountain Range, Colombia.</title>
        <authorList>
            <person name="Rubin E."/>
        </authorList>
    </citation>
    <scope>NUCLEOTIDE SEQUENCE [LARGE SCALE GENOMIC DNA]</scope>
    <source>
        <strain evidence="4 5">USBA 36</strain>
    </source>
</reference>
<dbReference type="AlphaFoldDB" id="A0A420WHQ3"/>
<feature type="domain" description="AB hydrolase-1" evidence="3">
    <location>
        <begin position="20"/>
        <end position="253"/>
    </location>
</feature>